<keyword evidence="3" id="KW-0479">Metal-binding</keyword>
<evidence type="ECO:0000256" key="3">
    <source>
        <dbReference type="ARBA" id="ARBA00022723"/>
    </source>
</evidence>
<dbReference type="GO" id="GO:0046872">
    <property type="term" value="F:metal ion binding"/>
    <property type="evidence" value="ECO:0007669"/>
    <property type="project" value="UniProtKB-KW"/>
</dbReference>
<accession>A0A6I3KK93</accession>
<dbReference type="PANTHER" id="PTHR37424:SF1">
    <property type="entry name" value="BACTERIOFERRITIN-ASSOCIATED FERREDOXIN"/>
    <property type="match status" value="1"/>
</dbReference>
<name>A0A6I3KK93_9HYPH</name>
<evidence type="ECO:0000313" key="11">
    <source>
        <dbReference type="Proteomes" id="UP000440694"/>
    </source>
</evidence>
<dbReference type="EMBL" id="WMBQ01000001">
    <property type="protein sequence ID" value="MTD94167.1"/>
    <property type="molecule type" value="Genomic_DNA"/>
</dbReference>
<reference evidence="10 11" key="1">
    <citation type="submission" date="2019-11" db="EMBL/GenBank/DDBJ databases">
        <title>Identification of a novel strain.</title>
        <authorList>
            <person name="Xu Q."/>
            <person name="Wang G."/>
        </authorList>
    </citation>
    <scope>NUCLEOTIDE SEQUENCE [LARGE SCALE GENOMIC DNA]</scope>
    <source>
        <strain evidence="11">xq</strain>
    </source>
</reference>
<dbReference type="PANTHER" id="PTHR37424">
    <property type="entry name" value="BACTERIOFERRITIN-ASSOCIATED FERREDOXIN"/>
    <property type="match status" value="1"/>
</dbReference>
<organism evidence="10 11">
    <name type="scientific">Hyphomicrobium album</name>
    <dbReference type="NCBI Taxonomy" id="2665159"/>
    <lineage>
        <taxon>Bacteria</taxon>
        <taxon>Pseudomonadati</taxon>
        <taxon>Pseudomonadota</taxon>
        <taxon>Alphaproteobacteria</taxon>
        <taxon>Hyphomicrobiales</taxon>
        <taxon>Hyphomicrobiaceae</taxon>
        <taxon>Hyphomicrobium</taxon>
    </lineage>
</organism>
<dbReference type="GO" id="GO:0051537">
    <property type="term" value="F:2 iron, 2 sulfur cluster binding"/>
    <property type="evidence" value="ECO:0007669"/>
    <property type="project" value="UniProtKB-KW"/>
</dbReference>
<keyword evidence="1" id="KW-0813">Transport</keyword>
<evidence type="ECO:0000256" key="5">
    <source>
        <dbReference type="ARBA" id="ARBA00023004"/>
    </source>
</evidence>
<dbReference type="AlphaFoldDB" id="A0A6I3KK93"/>
<feature type="domain" description="BFD-like [2Fe-2S]-binding" evidence="9">
    <location>
        <begin position="2"/>
        <end position="51"/>
    </location>
</feature>
<dbReference type="Pfam" id="PF04324">
    <property type="entry name" value="Fer2_BFD"/>
    <property type="match status" value="1"/>
</dbReference>
<evidence type="ECO:0000256" key="2">
    <source>
        <dbReference type="ARBA" id="ARBA00022714"/>
    </source>
</evidence>
<dbReference type="RefSeq" id="WP_154738628.1">
    <property type="nucleotide sequence ID" value="NZ_WMBQ01000001.1"/>
</dbReference>
<sequence>MIICSCNALSDSQVRAVANRNNGLRVTQVHFSLDCRPRCGRCFSTIEAILESKADAAAACRLPILNSADVARRPAP</sequence>
<dbReference type="InterPro" id="IPR052371">
    <property type="entry name" value="BFD-associated_ferredoxin"/>
</dbReference>
<keyword evidence="4" id="KW-0249">Electron transport</keyword>
<evidence type="ECO:0000256" key="8">
    <source>
        <dbReference type="ARBA" id="ARBA00046332"/>
    </source>
</evidence>
<evidence type="ECO:0000259" key="9">
    <source>
        <dbReference type="Pfam" id="PF04324"/>
    </source>
</evidence>
<comment type="caution">
    <text evidence="10">The sequence shown here is derived from an EMBL/GenBank/DDBJ whole genome shotgun (WGS) entry which is preliminary data.</text>
</comment>
<comment type="similarity">
    <text evidence="8">Belongs to the Bfd family.</text>
</comment>
<gene>
    <name evidence="10" type="ORF">GIW81_07430</name>
</gene>
<keyword evidence="2" id="KW-0001">2Fe-2S</keyword>
<evidence type="ECO:0000256" key="7">
    <source>
        <dbReference type="ARBA" id="ARBA00039386"/>
    </source>
</evidence>
<dbReference type="Gene3D" id="1.10.10.1100">
    <property type="entry name" value="BFD-like [2Fe-2S]-binding domain"/>
    <property type="match status" value="1"/>
</dbReference>
<evidence type="ECO:0000256" key="1">
    <source>
        <dbReference type="ARBA" id="ARBA00022448"/>
    </source>
</evidence>
<dbReference type="Proteomes" id="UP000440694">
    <property type="component" value="Unassembled WGS sequence"/>
</dbReference>
<protein>
    <recommendedName>
        <fullName evidence="7">Bacterioferritin-associated ferredoxin</fullName>
    </recommendedName>
</protein>
<keyword evidence="6" id="KW-0411">Iron-sulfur</keyword>
<evidence type="ECO:0000256" key="4">
    <source>
        <dbReference type="ARBA" id="ARBA00022982"/>
    </source>
</evidence>
<keyword evidence="5" id="KW-0408">Iron</keyword>
<proteinExistence type="inferred from homology"/>
<evidence type="ECO:0000256" key="6">
    <source>
        <dbReference type="ARBA" id="ARBA00023014"/>
    </source>
</evidence>
<evidence type="ECO:0000313" key="10">
    <source>
        <dbReference type="EMBL" id="MTD94167.1"/>
    </source>
</evidence>
<dbReference type="InterPro" id="IPR007419">
    <property type="entry name" value="BFD-like_2Fe2S-bd_dom"/>
</dbReference>
<dbReference type="InterPro" id="IPR041854">
    <property type="entry name" value="BFD-like_2Fe2S-bd_dom_sf"/>
</dbReference>
<keyword evidence="11" id="KW-1185">Reference proteome</keyword>